<evidence type="ECO:0000313" key="3">
    <source>
        <dbReference type="Proteomes" id="UP001266305"/>
    </source>
</evidence>
<proteinExistence type="predicted"/>
<dbReference type="Proteomes" id="UP001266305">
    <property type="component" value="Unassembled WGS sequence"/>
</dbReference>
<feature type="compositionally biased region" description="Basic and acidic residues" evidence="1">
    <location>
        <begin position="116"/>
        <end position="126"/>
    </location>
</feature>
<feature type="compositionally biased region" description="Basic and acidic residues" evidence="1">
    <location>
        <begin position="1"/>
        <end position="11"/>
    </location>
</feature>
<accession>A0ABQ9WIY4</accession>
<feature type="compositionally biased region" description="Low complexity" evidence="1">
    <location>
        <begin position="49"/>
        <end position="61"/>
    </location>
</feature>
<feature type="region of interest" description="Disordered" evidence="1">
    <location>
        <begin position="1"/>
        <end position="126"/>
    </location>
</feature>
<name>A0ABQ9WIY4_SAGOE</name>
<evidence type="ECO:0000256" key="1">
    <source>
        <dbReference type="SAM" id="MobiDB-lite"/>
    </source>
</evidence>
<dbReference type="EMBL" id="JASSZA010000001">
    <property type="protein sequence ID" value="KAK2120698.1"/>
    <property type="molecule type" value="Genomic_DNA"/>
</dbReference>
<gene>
    <name evidence="2" type="ORF">P7K49_002084</name>
</gene>
<protein>
    <submittedName>
        <fullName evidence="2">Uncharacterized protein</fullName>
    </submittedName>
</protein>
<feature type="compositionally biased region" description="Low complexity" evidence="1">
    <location>
        <begin position="91"/>
        <end position="105"/>
    </location>
</feature>
<evidence type="ECO:0000313" key="2">
    <source>
        <dbReference type="EMBL" id="KAK2120698.1"/>
    </source>
</evidence>
<comment type="caution">
    <text evidence="2">The sequence shown here is derived from an EMBL/GenBank/DDBJ whole genome shotgun (WGS) entry which is preliminary data.</text>
</comment>
<keyword evidence="3" id="KW-1185">Reference proteome</keyword>
<sequence length="126" mass="13320">MRLGRRAEGRGQGRSARCCRKTDTSAARRPRRPEPDVPRWLRQLPCLRSSSAPGGLSPAALERPISAARAETGRRSQAVEAGARRRGGGEAQPRAGGAARGTDAGAGRGKARRGTRGTDVDPAELR</sequence>
<organism evidence="2 3">
    <name type="scientific">Saguinus oedipus</name>
    <name type="common">Cotton-top tamarin</name>
    <name type="synonym">Oedipomidas oedipus</name>
    <dbReference type="NCBI Taxonomy" id="9490"/>
    <lineage>
        <taxon>Eukaryota</taxon>
        <taxon>Metazoa</taxon>
        <taxon>Chordata</taxon>
        <taxon>Craniata</taxon>
        <taxon>Vertebrata</taxon>
        <taxon>Euteleostomi</taxon>
        <taxon>Mammalia</taxon>
        <taxon>Eutheria</taxon>
        <taxon>Euarchontoglires</taxon>
        <taxon>Primates</taxon>
        <taxon>Haplorrhini</taxon>
        <taxon>Platyrrhini</taxon>
        <taxon>Cebidae</taxon>
        <taxon>Callitrichinae</taxon>
        <taxon>Saguinus</taxon>
    </lineage>
</organism>
<reference evidence="2 3" key="1">
    <citation type="submission" date="2023-05" db="EMBL/GenBank/DDBJ databases">
        <title>B98-5 Cell Line De Novo Hybrid Assembly: An Optical Mapping Approach.</title>
        <authorList>
            <person name="Kananen K."/>
            <person name="Auerbach J.A."/>
            <person name="Kautto E."/>
            <person name="Blachly J.S."/>
        </authorList>
    </citation>
    <scope>NUCLEOTIDE SEQUENCE [LARGE SCALE GENOMIC DNA]</scope>
    <source>
        <strain evidence="2">B95-8</strain>
        <tissue evidence="2">Cell line</tissue>
    </source>
</reference>